<accession>A0A3B0CPH7</accession>
<dbReference type="RefSeq" id="WP_120745316.1">
    <property type="nucleotide sequence ID" value="NZ_RBAH01000001.1"/>
</dbReference>
<feature type="domain" description="Transcription regulator PadR N-terminal" evidence="1">
    <location>
        <begin position="12"/>
        <end position="84"/>
    </location>
</feature>
<sequence>MSSVRLLVLGSILRSGASHGYKVYSDITSWRADTWTNVKPGSIYHALEKLESQRLIQPVPSQSEEKPGPSRTEYSVSEKGKEEFYSLLEAALKSSDIQSFSVGVAFMEMMPRTEVLALLQERHTLLLHSAQFLKSLPTSEFPSDPSKHPELVGLWVRYVESQAEHTLRMLQHIESGQYGFREHHVKEENE</sequence>
<dbReference type="PANTHER" id="PTHR33169:SF14">
    <property type="entry name" value="TRANSCRIPTIONAL REGULATOR RV3488"/>
    <property type="match status" value="1"/>
</dbReference>
<evidence type="ECO:0000313" key="3">
    <source>
        <dbReference type="Proteomes" id="UP000282311"/>
    </source>
</evidence>
<dbReference type="Gene3D" id="1.10.10.10">
    <property type="entry name" value="Winged helix-like DNA-binding domain superfamily/Winged helix DNA-binding domain"/>
    <property type="match status" value="1"/>
</dbReference>
<dbReference type="OrthoDB" id="9808762at2"/>
<evidence type="ECO:0000313" key="2">
    <source>
        <dbReference type="EMBL" id="RKN86610.1"/>
    </source>
</evidence>
<dbReference type="InterPro" id="IPR036388">
    <property type="entry name" value="WH-like_DNA-bd_sf"/>
</dbReference>
<dbReference type="SUPFAM" id="SSF46785">
    <property type="entry name" value="Winged helix' DNA-binding domain"/>
    <property type="match status" value="1"/>
</dbReference>
<gene>
    <name evidence="2" type="ORF">D7M11_01200</name>
</gene>
<proteinExistence type="predicted"/>
<name>A0A3B0CPH7_9BACL</name>
<dbReference type="InterPro" id="IPR005149">
    <property type="entry name" value="Tscrpt_reg_PadR_N"/>
</dbReference>
<evidence type="ECO:0000259" key="1">
    <source>
        <dbReference type="Pfam" id="PF03551"/>
    </source>
</evidence>
<keyword evidence="3" id="KW-1185">Reference proteome</keyword>
<organism evidence="2 3">
    <name type="scientific">Paenibacillus ginsengarvi</name>
    <dbReference type="NCBI Taxonomy" id="400777"/>
    <lineage>
        <taxon>Bacteria</taxon>
        <taxon>Bacillati</taxon>
        <taxon>Bacillota</taxon>
        <taxon>Bacilli</taxon>
        <taxon>Bacillales</taxon>
        <taxon>Paenibacillaceae</taxon>
        <taxon>Paenibacillus</taxon>
    </lineage>
</organism>
<dbReference type="InterPro" id="IPR052509">
    <property type="entry name" value="Metal_resp_DNA-bind_regulator"/>
</dbReference>
<dbReference type="EMBL" id="RBAH01000001">
    <property type="protein sequence ID" value="RKN86610.1"/>
    <property type="molecule type" value="Genomic_DNA"/>
</dbReference>
<dbReference type="InterPro" id="IPR036390">
    <property type="entry name" value="WH_DNA-bd_sf"/>
</dbReference>
<dbReference type="Proteomes" id="UP000282311">
    <property type="component" value="Unassembled WGS sequence"/>
</dbReference>
<dbReference type="AlphaFoldDB" id="A0A3B0CPH7"/>
<dbReference type="Pfam" id="PF03551">
    <property type="entry name" value="PadR"/>
    <property type="match status" value="1"/>
</dbReference>
<reference evidence="2 3" key="1">
    <citation type="journal article" date="2007" name="Int. J. Syst. Evol. Microbiol.">
        <title>Paenibacillus ginsengarvi sp. nov., isolated from soil from ginseng cultivation.</title>
        <authorList>
            <person name="Yoon M.H."/>
            <person name="Ten L.N."/>
            <person name="Im W.T."/>
        </authorList>
    </citation>
    <scope>NUCLEOTIDE SEQUENCE [LARGE SCALE GENOMIC DNA]</scope>
    <source>
        <strain evidence="2 3">KCTC 13059</strain>
    </source>
</reference>
<dbReference type="PANTHER" id="PTHR33169">
    <property type="entry name" value="PADR-FAMILY TRANSCRIPTIONAL REGULATOR"/>
    <property type="match status" value="1"/>
</dbReference>
<protein>
    <submittedName>
        <fullName evidence="2">PadR family transcriptional regulator</fullName>
    </submittedName>
</protein>
<comment type="caution">
    <text evidence="2">The sequence shown here is derived from an EMBL/GenBank/DDBJ whole genome shotgun (WGS) entry which is preliminary data.</text>
</comment>